<dbReference type="EMBL" id="OE001125">
    <property type="protein sequence ID" value="CAD7456055.1"/>
    <property type="molecule type" value="Genomic_DNA"/>
</dbReference>
<sequence length="186" mass="20994">MKQRKSPGIHITVAASKKPEGRKALMYRGRDSMSSASARSSSVGKALTICSIRTCPELVEAGRSNENSSIIFYDASSFVLLIRLHVARGNSTQCYSNGILQYEIQRYVRTEQVPRVIFTWPNDTFYAILRGREFRNQVGVTHALDGWRTLEKPLRRFSKHLHLCGTFSLVPPTLAPPEPLERSREA</sequence>
<dbReference type="AlphaFoldDB" id="A0A7R9FMC2"/>
<evidence type="ECO:0000313" key="1">
    <source>
        <dbReference type="EMBL" id="CAD7456055.1"/>
    </source>
</evidence>
<name>A0A7R9FMC2_9NEOP</name>
<proteinExistence type="predicted"/>
<gene>
    <name evidence="1" type="ORF">TTEB3V08_LOCUS4096</name>
</gene>
<protein>
    <submittedName>
        <fullName evidence="1">Uncharacterized protein</fullName>
    </submittedName>
</protein>
<organism evidence="1">
    <name type="scientific">Timema tahoe</name>
    <dbReference type="NCBI Taxonomy" id="61484"/>
    <lineage>
        <taxon>Eukaryota</taxon>
        <taxon>Metazoa</taxon>
        <taxon>Ecdysozoa</taxon>
        <taxon>Arthropoda</taxon>
        <taxon>Hexapoda</taxon>
        <taxon>Insecta</taxon>
        <taxon>Pterygota</taxon>
        <taxon>Neoptera</taxon>
        <taxon>Polyneoptera</taxon>
        <taxon>Phasmatodea</taxon>
        <taxon>Timematodea</taxon>
        <taxon>Timematoidea</taxon>
        <taxon>Timematidae</taxon>
        <taxon>Timema</taxon>
    </lineage>
</organism>
<reference evidence="1" key="1">
    <citation type="submission" date="2020-11" db="EMBL/GenBank/DDBJ databases">
        <authorList>
            <person name="Tran Van P."/>
        </authorList>
    </citation>
    <scope>NUCLEOTIDE SEQUENCE</scope>
</reference>
<accession>A0A7R9FMC2</accession>